<dbReference type="AlphaFoldDB" id="C4WN98"/>
<evidence type="ECO:0000313" key="3">
    <source>
        <dbReference type="Proteomes" id="UP000004386"/>
    </source>
</evidence>
<gene>
    <name evidence="2" type="ORF">OINT_2001041</name>
</gene>
<dbReference type="EMBL" id="ACQA01000002">
    <property type="protein sequence ID" value="EEQ93853.1"/>
    <property type="molecule type" value="Genomic_DNA"/>
</dbReference>
<proteinExistence type="predicted"/>
<accession>C4WN98</accession>
<feature type="region of interest" description="Disordered" evidence="1">
    <location>
        <begin position="1"/>
        <end position="20"/>
    </location>
</feature>
<protein>
    <submittedName>
        <fullName evidence="2">Uncharacterized protein</fullName>
    </submittedName>
</protein>
<organism evidence="2 3">
    <name type="scientific">Brucella intermedia LMG 3301</name>
    <dbReference type="NCBI Taxonomy" id="641118"/>
    <lineage>
        <taxon>Bacteria</taxon>
        <taxon>Pseudomonadati</taxon>
        <taxon>Pseudomonadota</taxon>
        <taxon>Alphaproteobacteria</taxon>
        <taxon>Hyphomicrobiales</taxon>
        <taxon>Brucellaceae</taxon>
        <taxon>Brucella/Ochrobactrum group</taxon>
        <taxon>Brucella</taxon>
    </lineage>
</organism>
<dbReference type="Proteomes" id="UP000004386">
    <property type="component" value="Unassembled WGS sequence"/>
</dbReference>
<evidence type="ECO:0000313" key="2">
    <source>
        <dbReference type="EMBL" id="EEQ93853.1"/>
    </source>
</evidence>
<evidence type="ECO:0000256" key="1">
    <source>
        <dbReference type="SAM" id="MobiDB-lite"/>
    </source>
</evidence>
<dbReference type="HOGENOM" id="CLU_3330889_0_0_5"/>
<sequence>MARDQTAFPRQAARRDIEDVHKQRPPLRRLLIAKTFFS</sequence>
<comment type="caution">
    <text evidence="2">The sequence shown here is derived from an EMBL/GenBank/DDBJ whole genome shotgun (WGS) entry which is preliminary data.</text>
</comment>
<reference evidence="2 3" key="1">
    <citation type="submission" date="2009-05" db="EMBL/GenBank/DDBJ databases">
        <authorList>
            <person name="Setubal J.C."/>
            <person name="Boyle S."/>
            <person name="Crasta O.R."/>
            <person name="Gillespie J.J."/>
            <person name="Kenyon R.W."/>
            <person name="Lu J."/>
            <person name="Mane S."/>
            <person name="Nagrani S."/>
            <person name="Shallom J.M."/>
            <person name="Shallom S."/>
            <person name="Shukla M."/>
            <person name="Snyder E.E."/>
            <person name="Sobral B.W."/>
            <person name="Wattam A.R."/>
            <person name="Will R."/>
            <person name="Williams K."/>
            <person name="Yoo H."/>
            <person name="Munk C."/>
            <person name="Tapia R."/>
            <person name="Green L."/>
            <person name="Rogers Y."/>
            <person name="Detter J.C."/>
            <person name="Bruce D."/>
            <person name="Brettin T.S."/>
            <person name="Tsolis R."/>
        </authorList>
    </citation>
    <scope>NUCLEOTIDE SEQUENCE [LARGE SCALE GENOMIC DNA]</scope>
    <source>
        <strain evidence="2 3">LMG 3301</strain>
    </source>
</reference>
<name>C4WN98_9HYPH</name>